<reference evidence="3" key="2">
    <citation type="journal article" date="2021" name="PeerJ">
        <title>Extensive microbial diversity within the chicken gut microbiome revealed by metagenomics and culture.</title>
        <authorList>
            <person name="Gilroy R."/>
            <person name="Ravi A."/>
            <person name="Getino M."/>
            <person name="Pursley I."/>
            <person name="Horton D.L."/>
            <person name="Alikhan N.F."/>
            <person name="Baker D."/>
            <person name="Gharbi K."/>
            <person name="Hall N."/>
            <person name="Watson M."/>
            <person name="Adriaenssens E.M."/>
            <person name="Foster-Nyarko E."/>
            <person name="Jarju S."/>
            <person name="Secka A."/>
            <person name="Antonio M."/>
            <person name="Oren A."/>
            <person name="Chaudhuri R.R."/>
            <person name="La Ragione R."/>
            <person name="Hildebrand F."/>
            <person name="Pallen M.J."/>
        </authorList>
    </citation>
    <scope>NUCLEOTIDE SEQUENCE</scope>
    <source>
        <strain evidence="3">ChiSjej6B24-2974</strain>
    </source>
</reference>
<dbReference type="InterPro" id="IPR037523">
    <property type="entry name" value="VOC_core"/>
</dbReference>
<dbReference type="InterPro" id="IPR029068">
    <property type="entry name" value="Glyas_Bleomycin-R_OHBP_Dase"/>
</dbReference>
<dbReference type="Pfam" id="PF13669">
    <property type="entry name" value="Glyoxalase_4"/>
    <property type="match status" value="1"/>
</dbReference>
<dbReference type="GO" id="GO:0004493">
    <property type="term" value="F:methylmalonyl-CoA epimerase activity"/>
    <property type="evidence" value="ECO:0007669"/>
    <property type="project" value="TreeGrafter"/>
</dbReference>
<proteinExistence type="predicted"/>
<dbReference type="PROSITE" id="PS51819">
    <property type="entry name" value="VOC"/>
    <property type="match status" value="1"/>
</dbReference>
<evidence type="ECO:0000313" key="4">
    <source>
        <dbReference type="Proteomes" id="UP000824260"/>
    </source>
</evidence>
<dbReference type="GO" id="GO:0046872">
    <property type="term" value="F:metal ion binding"/>
    <property type="evidence" value="ECO:0007669"/>
    <property type="project" value="UniProtKB-KW"/>
</dbReference>
<reference evidence="3" key="1">
    <citation type="submission" date="2020-10" db="EMBL/GenBank/DDBJ databases">
        <authorList>
            <person name="Gilroy R."/>
        </authorList>
    </citation>
    <scope>NUCLEOTIDE SEQUENCE</scope>
    <source>
        <strain evidence="3">ChiSjej6B24-2974</strain>
    </source>
</reference>
<dbReference type="Proteomes" id="UP000824260">
    <property type="component" value="Unassembled WGS sequence"/>
</dbReference>
<sequence>MNLKENLTGLEHVGIPTADLDKTIAFYESLGFAAILRTNIPNGGKVAFLQLGNVVIETYESADAAGRPGAIDHLALKARDIEAAFASVQALGYELASDGIEFLPFWEKGVRFFTFYGPNREKIEFSQIQ</sequence>
<dbReference type="EMBL" id="DVFZ01000103">
    <property type="protein sequence ID" value="HIQ83585.1"/>
    <property type="molecule type" value="Genomic_DNA"/>
</dbReference>
<name>A0A9D1CYJ0_9FIRM</name>
<dbReference type="InterPro" id="IPR051785">
    <property type="entry name" value="MMCE/EMCE_epimerase"/>
</dbReference>
<dbReference type="CDD" id="cd06587">
    <property type="entry name" value="VOC"/>
    <property type="match status" value="1"/>
</dbReference>
<dbReference type="PANTHER" id="PTHR43048:SF5">
    <property type="entry name" value="BLR5325 PROTEIN"/>
    <property type="match status" value="1"/>
</dbReference>
<evidence type="ECO:0000256" key="1">
    <source>
        <dbReference type="ARBA" id="ARBA00022723"/>
    </source>
</evidence>
<protein>
    <submittedName>
        <fullName evidence="3">VOC family protein</fullName>
    </submittedName>
</protein>
<organism evidence="3 4">
    <name type="scientific">Candidatus Pullichristensenella stercorigallinarum</name>
    <dbReference type="NCBI Taxonomy" id="2840909"/>
    <lineage>
        <taxon>Bacteria</taxon>
        <taxon>Bacillati</taxon>
        <taxon>Bacillota</taxon>
        <taxon>Clostridia</taxon>
        <taxon>Candidatus Pullichristensenella</taxon>
    </lineage>
</organism>
<evidence type="ECO:0000313" key="3">
    <source>
        <dbReference type="EMBL" id="HIQ83585.1"/>
    </source>
</evidence>
<dbReference type="SUPFAM" id="SSF54593">
    <property type="entry name" value="Glyoxalase/Bleomycin resistance protein/Dihydroxybiphenyl dioxygenase"/>
    <property type="match status" value="1"/>
</dbReference>
<keyword evidence="1" id="KW-0479">Metal-binding</keyword>
<gene>
    <name evidence="3" type="ORF">IAA52_10855</name>
</gene>
<comment type="caution">
    <text evidence="3">The sequence shown here is derived from an EMBL/GenBank/DDBJ whole genome shotgun (WGS) entry which is preliminary data.</text>
</comment>
<dbReference type="AlphaFoldDB" id="A0A9D1CYJ0"/>
<feature type="domain" description="VOC" evidence="2">
    <location>
        <begin position="9"/>
        <end position="128"/>
    </location>
</feature>
<dbReference type="Gene3D" id="3.10.180.10">
    <property type="entry name" value="2,3-Dihydroxybiphenyl 1,2-Dioxygenase, domain 1"/>
    <property type="match status" value="1"/>
</dbReference>
<dbReference type="PANTHER" id="PTHR43048">
    <property type="entry name" value="METHYLMALONYL-COA EPIMERASE"/>
    <property type="match status" value="1"/>
</dbReference>
<evidence type="ECO:0000259" key="2">
    <source>
        <dbReference type="PROSITE" id="PS51819"/>
    </source>
</evidence>
<dbReference type="GO" id="GO:0046491">
    <property type="term" value="P:L-methylmalonyl-CoA metabolic process"/>
    <property type="evidence" value="ECO:0007669"/>
    <property type="project" value="TreeGrafter"/>
</dbReference>
<accession>A0A9D1CYJ0</accession>